<dbReference type="FunFam" id="3.40.47.10:FF:000004">
    <property type="entry name" value="3-oxoacyl-[acyl-carrier-protein] synthase 3"/>
    <property type="match status" value="1"/>
</dbReference>
<comment type="pathway">
    <text evidence="1 12">Lipid metabolism; fatty acid biosynthesis.</text>
</comment>
<dbReference type="Proteomes" id="UP000182517">
    <property type="component" value="Chromosome"/>
</dbReference>
<evidence type="ECO:0000256" key="2">
    <source>
        <dbReference type="ARBA" id="ARBA00008642"/>
    </source>
</evidence>
<evidence type="ECO:0000313" key="16">
    <source>
        <dbReference type="Proteomes" id="UP000182517"/>
    </source>
</evidence>
<gene>
    <name evidence="12" type="primary">fabH</name>
    <name evidence="15" type="ORF">A7E78_09055</name>
</gene>
<comment type="similarity">
    <text evidence="2 12">Belongs to the thiolase-like superfamily. FabH family.</text>
</comment>
<dbReference type="InterPro" id="IPR016039">
    <property type="entry name" value="Thiolase-like"/>
</dbReference>
<evidence type="ECO:0000256" key="10">
    <source>
        <dbReference type="ARBA" id="ARBA00023315"/>
    </source>
</evidence>
<keyword evidence="16" id="KW-1185">Reference proteome</keyword>
<dbReference type="PANTHER" id="PTHR43091:SF1">
    <property type="entry name" value="BETA-KETOACYL-[ACYL-CARRIER-PROTEIN] SYNTHASE III, CHLOROPLASTIC"/>
    <property type="match status" value="1"/>
</dbReference>
<keyword evidence="9 12" id="KW-0511">Multifunctional enzyme</keyword>
<feature type="domain" description="Beta-ketoacyl-[acyl-carrier-protein] synthase III C-terminal" evidence="13">
    <location>
        <begin position="240"/>
        <end position="328"/>
    </location>
</feature>
<comment type="subcellular location">
    <subcellularLocation>
        <location evidence="12">Cytoplasm</location>
    </subcellularLocation>
</comment>
<comment type="catalytic activity">
    <reaction evidence="11">
        <text>malonyl-[ACP] + acetyl-CoA + H(+) = 3-oxobutanoyl-[ACP] + CO2 + CoA</text>
        <dbReference type="Rhea" id="RHEA:12080"/>
        <dbReference type="Rhea" id="RHEA-COMP:9623"/>
        <dbReference type="Rhea" id="RHEA-COMP:9625"/>
        <dbReference type="ChEBI" id="CHEBI:15378"/>
        <dbReference type="ChEBI" id="CHEBI:16526"/>
        <dbReference type="ChEBI" id="CHEBI:57287"/>
        <dbReference type="ChEBI" id="CHEBI:57288"/>
        <dbReference type="ChEBI" id="CHEBI:78449"/>
        <dbReference type="ChEBI" id="CHEBI:78450"/>
        <dbReference type="EC" id="2.3.1.180"/>
    </reaction>
    <physiologicalReaction direction="left-to-right" evidence="11">
        <dbReference type="Rhea" id="RHEA:12081"/>
    </physiologicalReaction>
</comment>
<proteinExistence type="inferred from homology"/>
<evidence type="ECO:0000256" key="6">
    <source>
        <dbReference type="ARBA" id="ARBA00022832"/>
    </source>
</evidence>
<dbReference type="EMBL" id="CP015519">
    <property type="protein sequence ID" value="APG27971.1"/>
    <property type="molecule type" value="Genomic_DNA"/>
</dbReference>
<feature type="active site" evidence="12">
    <location>
        <position position="256"/>
    </location>
</feature>
<feature type="active site" evidence="12">
    <location>
        <position position="116"/>
    </location>
</feature>
<dbReference type="NCBIfam" id="NF006829">
    <property type="entry name" value="PRK09352.1"/>
    <property type="match status" value="1"/>
</dbReference>
<dbReference type="GO" id="GO:0005737">
    <property type="term" value="C:cytoplasm"/>
    <property type="evidence" value="ECO:0007669"/>
    <property type="project" value="UniProtKB-SubCell"/>
</dbReference>
<sequence length="329" mass="35318">MTNTPQTMILGSGRAVPEKILTNADLEKIVDTNDQWIVERTGIRERHIAEKGAPLSELAAEAARKAIEDAGLEAKDIDLIILATVTGDMKFPATACFIQELIGAKNAAAFDISAACSGFIYALQIADGMLRSQTYRHALVIGAEILTSMVDWEDRNTCVLFGDGAGAVVLGPSQDERGIISTHLGSNGAHHNLLYNAGCGCINMPTVENVQQKIHTLHMEGKEVFRHAVVAMSKAIKNALKQADMTSDQLDLVISHQANLRIIEALAKRLKISSEQTYVNVDRYGNTSAASIPIALDEARRNGVVKEGSLVGLVAFGAGFTWAGGIIRL</sequence>
<evidence type="ECO:0000256" key="12">
    <source>
        <dbReference type="HAMAP-Rule" id="MF_01815"/>
    </source>
</evidence>
<dbReference type="Pfam" id="PF08545">
    <property type="entry name" value="ACP_syn_III"/>
    <property type="match status" value="1"/>
</dbReference>
<keyword evidence="5 12" id="KW-0808">Transferase</keyword>
<organism evidence="15 16">
    <name type="scientific">Syntrophotalea acetylenivorans</name>
    <dbReference type="NCBI Taxonomy" id="1842532"/>
    <lineage>
        <taxon>Bacteria</taxon>
        <taxon>Pseudomonadati</taxon>
        <taxon>Thermodesulfobacteriota</taxon>
        <taxon>Desulfuromonadia</taxon>
        <taxon>Desulfuromonadales</taxon>
        <taxon>Syntrophotaleaceae</taxon>
        <taxon>Syntrophotalea</taxon>
    </lineage>
</organism>
<dbReference type="GO" id="GO:0006633">
    <property type="term" value="P:fatty acid biosynthetic process"/>
    <property type="evidence" value="ECO:0007669"/>
    <property type="project" value="UniProtKB-UniRule"/>
</dbReference>
<comment type="domain">
    <text evidence="12">The last Arg residue of the ACP-binding site is essential for the weak association between ACP/AcpP and FabH.</text>
</comment>
<keyword evidence="4 12" id="KW-0444">Lipid biosynthesis</keyword>
<dbReference type="InterPro" id="IPR013747">
    <property type="entry name" value="ACP_syn_III_C"/>
</dbReference>
<dbReference type="Gene3D" id="3.40.47.10">
    <property type="match status" value="1"/>
</dbReference>
<dbReference type="SUPFAM" id="SSF53901">
    <property type="entry name" value="Thiolase-like"/>
    <property type="match status" value="1"/>
</dbReference>
<accession>A0A1L3GPU8</accession>
<comment type="function">
    <text evidence="12">Catalyzes the condensation reaction of fatty acid synthesis by the addition to an acyl acceptor of two carbons from malonyl-ACP. Catalyzes the first condensation reaction which initiates fatty acid synthesis and may therefore play a role in governing the total rate of fatty acid production. Possesses both acetoacetyl-ACP synthase and acetyl transacylase activities. Its substrate specificity determines the biosynthesis of branched-chain and/or straight-chain of fatty acids.</text>
</comment>
<reference evidence="15 16" key="1">
    <citation type="journal article" date="2017" name="Genome Announc.">
        <title>Complete Genome Sequences of Two Acetylene-Fermenting Pelobacter acetylenicus Strains.</title>
        <authorList>
            <person name="Sutton J.M."/>
            <person name="Baesman S.M."/>
            <person name="Fierst J.L."/>
            <person name="Poret-Peterson A.T."/>
            <person name="Oremland R.S."/>
            <person name="Dunlap D.S."/>
            <person name="Akob D.M."/>
        </authorList>
    </citation>
    <scope>NUCLEOTIDE SEQUENCE [LARGE SCALE GENOMIC DNA]</scope>
    <source>
        <strain evidence="15 16">SFB93</strain>
    </source>
</reference>
<feature type="active site" evidence="12">
    <location>
        <position position="286"/>
    </location>
</feature>
<dbReference type="CDD" id="cd00830">
    <property type="entry name" value="KAS_III"/>
    <property type="match status" value="1"/>
</dbReference>
<evidence type="ECO:0000256" key="7">
    <source>
        <dbReference type="ARBA" id="ARBA00023098"/>
    </source>
</evidence>
<dbReference type="NCBIfam" id="TIGR00747">
    <property type="entry name" value="fabH"/>
    <property type="match status" value="1"/>
</dbReference>
<dbReference type="HAMAP" id="MF_01815">
    <property type="entry name" value="FabH"/>
    <property type="match status" value="1"/>
</dbReference>
<keyword evidence="6 12" id="KW-0276">Fatty acid metabolism</keyword>
<name>A0A1L3GPU8_9BACT</name>
<evidence type="ECO:0000256" key="11">
    <source>
        <dbReference type="ARBA" id="ARBA00051096"/>
    </source>
</evidence>
<keyword evidence="12" id="KW-0963">Cytoplasm</keyword>
<evidence type="ECO:0000256" key="8">
    <source>
        <dbReference type="ARBA" id="ARBA00023160"/>
    </source>
</evidence>
<evidence type="ECO:0000259" key="13">
    <source>
        <dbReference type="Pfam" id="PF08541"/>
    </source>
</evidence>
<dbReference type="STRING" id="1842532.A7E78_09055"/>
<evidence type="ECO:0000313" key="15">
    <source>
        <dbReference type="EMBL" id="APG27971.1"/>
    </source>
</evidence>
<dbReference type="RefSeq" id="WP_072283934.1">
    <property type="nucleotide sequence ID" value="NZ_CP015519.1"/>
</dbReference>
<evidence type="ECO:0000256" key="9">
    <source>
        <dbReference type="ARBA" id="ARBA00023268"/>
    </source>
</evidence>
<keyword evidence="7 12" id="KW-0443">Lipid metabolism</keyword>
<keyword evidence="8 12" id="KW-0275">Fatty acid biosynthesis</keyword>
<dbReference type="Pfam" id="PF08541">
    <property type="entry name" value="ACP_syn_III_C"/>
    <property type="match status" value="1"/>
</dbReference>
<evidence type="ECO:0000256" key="1">
    <source>
        <dbReference type="ARBA" id="ARBA00005194"/>
    </source>
</evidence>
<feature type="region of interest" description="ACP-binding" evidence="12">
    <location>
        <begin position="257"/>
        <end position="261"/>
    </location>
</feature>
<dbReference type="GO" id="GO:0004315">
    <property type="term" value="F:3-oxoacyl-[acyl-carrier-protein] synthase activity"/>
    <property type="evidence" value="ECO:0007669"/>
    <property type="project" value="InterPro"/>
</dbReference>
<keyword evidence="10 12" id="KW-0012">Acyltransferase</keyword>
<evidence type="ECO:0000256" key="3">
    <source>
        <dbReference type="ARBA" id="ARBA00012333"/>
    </source>
</evidence>
<dbReference type="OrthoDB" id="9815506at2"/>
<dbReference type="AlphaFoldDB" id="A0A1L3GPU8"/>
<dbReference type="GO" id="GO:0033818">
    <property type="term" value="F:beta-ketoacyl-acyl-carrier-protein synthase III activity"/>
    <property type="evidence" value="ECO:0007669"/>
    <property type="project" value="UniProtKB-UniRule"/>
</dbReference>
<protein>
    <recommendedName>
        <fullName evidence="3 12">Beta-ketoacyl-[acyl-carrier-protein] synthase III</fullName>
        <shortName evidence="12">Beta-ketoacyl-ACP synthase III</shortName>
        <shortName evidence="12">KAS III</shortName>
        <ecNumber evidence="3 12">2.3.1.180</ecNumber>
    </recommendedName>
    <alternativeName>
        <fullName evidence="12">3-oxoacyl-[acyl-carrier-protein] synthase 3</fullName>
    </alternativeName>
    <alternativeName>
        <fullName evidence="12">3-oxoacyl-[acyl-carrier-protein] synthase III</fullName>
    </alternativeName>
</protein>
<dbReference type="EC" id="2.3.1.180" evidence="3 12"/>
<comment type="subunit">
    <text evidence="12">Homodimer.</text>
</comment>
<evidence type="ECO:0000256" key="4">
    <source>
        <dbReference type="ARBA" id="ARBA00022516"/>
    </source>
</evidence>
<dbReference type="PANTHER" id="PTHR43091">
    <property type="entry name" value="3-OXOACYL-[ACYL-CARRIER-PROTEIN] SYNTHASE"/>
    <property type="match status" value="1"/>
</dbReference>
<dbReference type="KEGG" id="pef:A7E78_09055"/>
<dbReference type="InterPro" id="IPR013751">
    <property type="entry name" value="ACP_syn_III_N"/>
</dbReference>
<feature type="domain" description="Beta-ketoacyl-[acyl-carrier-protein] synthase III N-terminal" evidence="14">
    <location>
        <begin position="110"/>
        <end position="188"/>
    </location>
</feature>
<dbReference type="UniPathway" id="UPA00094"/>
<evidence type="ECO:0000259" key="14">
    <source>
        <dbReference type="Pfam" id="PF08545"/>
    </source>
</evidence>
<dbReference type="InterPro" id="IPR004655">
    <property type="entry name" value="FabH"/>
</dbReference>
<evidence type="ECO:0000256" key="5">
    <source>
        <dbReference type="ARBA" id="ARBA00022679"/>
    </source>
</evidence>